<dbReference type="Proteomes" id="UP000029736">
    <property type="component" value="Unassembled WGS sequence"/>
</dbReference>
<dbReference type="RefSeq" id="WP_044226021.1">
    <property type="nucleotide sequence ID" value="NZ_JBKAGJ010000002.1"/>
</dbReference>
<dbReference type="OrthoDB" id="1491128at2"/>
<feature type="signal peptide" evidence="1">
    <location>
        <begin position="1"/>
        <end position="21"/>
    </location>
</feature>
<reference evidence="2 3" key="1">
    <citation type="journal article" date="2014" name="Int. J. Syst. Evol. Microbiol.">
        <title>Phaeodactylibacter xiamenensis gen. nov., sp. nov., a member of the family Saprospiraceae isolated from the marine alga Phaeodactylum tricornutum.</title>
        <authorList>
            <person name="Chen Z.Jr."/>
            <person name="Lei X."/>
            <person name="Lai Q."/>
            <person name="Li Y."/>
            <person name="Zhang B."/>
            <person name="Zhang J."/>
            <person name="Zhang H."/>
            <person name="Yang L."/>
            <person name="Zheng W."/>
            <person name="Tian Y."/>
            <person name="Yu Z."/>
            <person name="Xu H.Jr."/>
            <person name="Zheng T."/>
        </authorList>
    </citation>
    <scope>NUCLEOTIDE SEQUENCE [LARGE SCALE GENOMIC DNA]</scope>
    <source>
        <strain evidence="2 3">KD52</strain>
    </source>
</reference>
<accession>A0A098S1U7</accession>
<sequence>MKLIKPFVLLLILVMGWSACSTEVNLEAEWKDIPIVYGFLNIQDTAHYIRIQKAFLEPGGDALQIAQVSDSLYYDEVNVVLENRTQGTSFVLQRVNGEDEGYFKEEGLFANSPNILYKLDAEEAGLEGGDEVSIRVERGDELPPATAETIILNEIDSVATSPSNTINRWRYNQMLAVAWSPGPEAQIFDVRFIIHYREVTPGQGQDPVEKTLEWVVNKSILRQDSDSQREKVDIPGQGFYSFLGASIPPSEGEIRLFDYIDIIITGAGEEFRDLVLVEQANTGITSAQNIPVYTNIEEGLGVFTSRFQLVRRGIRIGNEARDSLQNGIFTKDINFN</sequence>
<dbReference type="PROSITE" id="PS51257">
    <property type="entry name" value="PROKAR_LIPOPROTEIN"/>
    <property type="match status" value="1"/>
</dbReference>
<dbReference type="STRING" id="1524460.IX84_23200"/>
<name>A0A098S1U7_9BACT</name>
<evidence type="ECO:0000313" key="3">
    <source>
        <dbReference type="Proteomes" id="UP000029736"/>
    </source>
</evidence>
<evidence type="ECO:0000313" key="2">
    <source>
        <dbReference type="EMBL" id="KGE86051.1"/>
    </source>
</evidence>
<feature type="chain" id="PRO_5001939738" description="DUF4249 family protein" evidence="1">
    <location>
        <begin position="22"/>
        <end position="336"/>
    </location>
</feature>
<proteinExistence type="predicted"/>
<dbReference type="AlphaFoldDB" id="A0A098S1U7"/>
<comment type="caution">
    <text evidence="2">The sequence shown here is derived from an EMBL/GenBank/DDBJ whole genome shotgun (WGS) entry which is preliminary data.</text>
</comment>
<gene>
    <name evidence="2" type="ORF">IX84_23200</name>
</gene>
<evidence type="ECO:0008006" key="4">
    <source>
        <dbReference type="Google" id="ProtNLM"/>
    </source>
</evidence>
<protein>
    <recommendedName>
        <fullName evidence="4">DUF4249 family protein</fullName>
    </recommendedName>
</protein>
<organism evidence="2 3">
    <name type="scientific">Phaeodactylibacter xiamenensis</name>
    <dbReference type="NCBI Taxonomy" id="1524460"/>
    <lineage>
        <taxon>Bacteria</taxon>
        <taxon>Pseudomonadati</taxon>
        <taxon>Bacteroidota</taxon>
        <taxon>Saprospiria</taxon>
        <taxon>Saprospirales</taxon>
        <taxon>Haliscomenobacteraceae</taxon>
        <taxon>Phaeodactylibacter</taxon>
    </lineage>
</organism>
<evidence type="ECO:0000256" key="1">
    <source>
        <dbReference type="SAM" id="SignalP"/>
    </source>
</evidence>
<dbReference type="EMBL" id="JPOS01000082">
    <property type="protein sequence ID" value="KGE86051.1"/>
    <property type="molecule type" value="Genomic_DNA"/>
</dbReference>
<keyword evidence="1" id="KW-0732">Signal</keyword>
<keyword evidence="3" id="KW-1185">Reference proteome</keyword>